<keyword evidence="1 3" id="KW-0732">Signal</keyword>
<dbReference type="InterPro" id="IPR051200">
    <property type="entry name" value="Host-pathogen_enzymatic-act"/>
</dbReference>
<dbReference type="RefSeq" id="WP_328961564.1">
    <property type="nucleotide sequence ID" value="NZ_CP108090.1"/>
</dbReference>
<evidence type="ECO:0008006" key="8">
    <source>
        <dbReference type="Google" id="ProtNLM"/>
    </source>
</evidence>
<evidence type="ECO:0000313" key="6">
    <source>
        <dbReference type="EMBL" id="WUQ12248.1"/>
    </source>
</evidence>
<feature type="domain" description="DUF11" evidence="4">
    <location>
        <begin position="132"/>
        <end position="232"/>
    </location>
</feature>
<dbReference type="InterPro" id="IPR015943">
    <property type="entry name" value="WD40/YVTN_repeat-like_dom_sf"/>
</dbReference>
<dbReference type="Pfam" id="PF21783">
    <property type="entry name" value="YNCE"/>
    <property type="match status" value="1"/>
</dbReference>
<feature type="chain" id="PRO_5047156889" description="DUF11 domain-containing protein" evidence="3">
    <location>
        <begin position="28"/>
        <end position="274"/>
    </location>
</feature>
<dbReference type="Gene3D" id="2.130.10.10">
    <property type="entry name" value="YVTN repeat-like/Quinoprotein amine dehydrogenase"/>
    <property type="match status" value="1"/>
</dbReference>
<evidence type="ECO:0000259" key="5">
    <source>
        <dbReference type="Pfam" id="PF21783"/>
    </source>
</evidence>
<reference evidence="6" key="1">
    <citation type="submission" date="2022-10" db="EMBL/GenBank/DDBJ databases">
        <title>The complete genomes of actinobacterial strains from the NBC collection.</title>
        <authorList>
            <person name="Joergensen T.S."/>
            <person name="Alvarez Arevalo M."/>
            <person name="Sterndorff E.B."/>
            <person name="Faurdal D."/>
            <person name="Vuksanovic O."/>
            <person name="Mourched A.-S."/>
            <person name="Charusanti P."/>
            <person name="Shaw S."/>
            <person name="Blin K."/>
            <person name="Weber T."/>
        </authorList>
    </citation>
    <scope>NUCLEOTIDE SEQUENCE</scope>
    <source>
        <strain evidence="6">NBC_00248</strain>
    </source>
</reference>
<evidence type="ECO:0000256" key="3">
    <source>
        <dbReference type="SAM" id="SignalP"/>
    </source>
</evidence>
<proteinExistence type="predicted"/>
<feature type="signal peptide" evidence="3">
    <location>
        <begin position="1"/>
        <end position="27"/>
    </location>
</feature>
<dbReference type="InterPro" id="IPR011964">
    <property type="entry name" value="YVTN_b-propeller_repeat"/>
</dbReference>
<dbReference type="EMBL" id="CP108090">
    <property type="protein sequence ID" value="WUQ12248.1"/>
    <property type="molecule type" value="Genomic_DNA"/>
</dbReference>
<feature type="region of interest" description="Disordered" evidence="2">
    <location>
        <begin position="222"/>
        <end position="274"/>
    </location>
</feature>
<dbReference type="PANTHER" id="PTHR47197:SF3">
    <property type="entry name" value="DIHYDRO-HEME D1 DEHYDROGENASE"/>
    <property type="match status" value="1"/>
</dbReference>
<dbReference type="InterPro" id="IPR048433">
    <property type="entry name" value="YNCE-like_beta-prop"/>
</dbReference>
<dbReference type="Pfam" id="PF01345">
    <property type="entry name" value="DUF11"/>
    <property type="match status" value="1"/>
</dbReference>
<accession>A0ABZ1TB71</accession>
<sequence length="274" mass="27869">MLRALVAGLVLAAGLALPVVAPQPAQAVPPGTYAYVANFQDDTVSVINTATKTVVVTVPVGDAPWEVAVSPNGTRAYVTNANADTVSVIDTATATATVVATVPVGDLPFGVAIGVVPRPAPALTLFKLTAGEAFTQGGQGTYTLTVINTGDLPTDGSTVTLTDTLPTGLTPVGFSGTGWTCTLTPLSCSRSDILAPGAGYPPLTLTVRIAPDAPKQVTNTAIATATTTVDRKQRPKPPHHDRPSHGKPGHGKPGHDRPDHGHRPGPAPGNRTPA</sequence>
<feature type="compositionally biased region" description="Basic and acidic residues" evidence="2">
    <location>
        <begin position="253"/>
        <end position="262"/>
    </location>
</feature>
<dbReference type="InterPro" id="IPR001434">
    <property type="entry name" value="OmcB-like_DUF11"/>
</dbReference>
<dbReference type="PANTHER" id="PTHR47197">
    <property type="entry name" value="PROTEIN NIRF"/>
    <property type="match status" value="1"/>
</dbReference>
<evidence type="ECO:0000313" key="7">
    <source>
        <dbReference type="Proteomes" id="UP001432039"/>
    </source>
</evidence>
<dbReference type="NCBIfam" id="TIGR02276">
    <property type="entry name" value="beta_rpt_yvtn"/>
    <property type="match status" value="2"/>
</dbReference>
<feature type="domain" description="YNCE-like beta-propeller" evidence="5">
    <location>
        <begin position="3"/>
        <end position="96"/>
    </location>
</feature>
<name>A0ABZ1TB71_STRVG</name>
<organism evidence="6 7">
    <name type="scientific">Streptomyces virginiae</name>
    <name type="common">Streptomyces cinnamonensis</name>
    <dbReference type="NCBI Taxonomy" id="1961"/>
    <lineage>
        <taxon>Bacteria</taxon>
        <taxon>Bacillati</taxon>
        <taxon>Actinomycetota</taxon>
        <taxon>Actinomycetes</taxon>
        <taxon>Kitasatosporales</taxon>
        <taxon>Streptomycetaceae</taxon>
        <taxon>Streptomyces</taxon>
    </lineage>
</organism>
<dbReference type="InterPro" id="IPR011048">
    <property type="entry name" value="Haem_d1_sf"/>
</dbReference>
<keyword evidence="7" id="KW-1185">Reference proteome</keyword>
<evidence type="ECO:0000259" key="4">
    <source>
        <dbReference type="Pfam" id="PF01345"/>
    </source>
</evidence>
<dbReference type="Proteomes" id="UP001432039">
    <property type="component" value="Chromosome"/>
</dbReference>
<dbReference type="SUPFAM" id="SSF51004">
    <property type="entry name" value="C-terminal (heme d1) domain of cytochrome cd1-nitrite reductase"/>
    <property type="match status" value="1"/>
</dbReference>
<protein>
    <recommendedName>
        <fullName evidence="8">DUF11 domain-containing protein</fullName>
    </recommendedName>
</protein>
<evidence type="ECO:0000256" key="2">
    <source>
        <dbReference type="SAM" id="MobiDB-lite"/>
    </source>
</evidence>
<gene>
    <name evidence="6" type="ORF">OG517_12810</name>
</gene>
<evidence type="ECO:0000256" key="1">
    <source>
        <dbReference type="ARBA" id="ARBA00022729"/>
    </source>
</evidence>